<dbReference type="RefSeq" id="WP_098470029.1">
    <property type="nucleotide sequence ID" value="NZ_PDJD01000001.1"/>
</dbReference>
<proteinExistence type="inferred from homology"/>
<name>A0A2A9D5C0_9MICO</name>
<comment type="function">
    <text evidence="1">Could be involved in insertion of integral membrane proteins into the membrane.</text>
</comment>
<dbReference type="GO" id="GO:0005886">
    <property type="term" value="C:plasma membrane"/>
    <property type="evidence" value="ECO:0007669"/>
    <property type="project" value="UniProtKB-SubCell"/>
</dbReference>
<comment type="subcellular location">
    <subcellularLocation>
        <location evidence="1">Cell membrane</location>
        <topology evidence="1">Peripheral membrane protein</topology>
        <orientation evidence="1">Cytoplasmic side</orientation>
    </subcellularLocation>
</comment>
<evidence type="ECO:0000313" key="4">
    <source>
        <dbReference type="Proteomes" id="UP000224915"/>
    </source>
</evidence>
<sequence>MSGPRQPRSVGWVARLITLPIVAYQKVISPWFPQQCRFYPSCSNYAVQAIRERGALIGPVLAGYRVLRCNPWARGGVDVPPHRGQRWPSWDGVVAPSNLPGPDSSPPSGAEHNS</sequence>
<organism evidence="3 4">
    <name type="scientific">Serinibacter salmoneus</name>
    <dbReference type="NCBI Taxonomy" id="556530"/>
    <lineage>
        <taxon>Bacteria</taxon>
        <taxon>Bacillati</taxon>
        <taxon>Actinomycetota</taxon>
        <taxon>Actinomycetes</taxon>
        <taxon>Micrococcales</taxon>
        <taxon>Beutenbergiaceae</taxon>
        <taxon>Serinibacter</taxon>
    </lineage>
</organism>
<keyword evidence="1" id="KW-0472">Membrane</keyword>
<dbReference type="EMBL" id="PDJD01000001">
    <property type="protein sequence ID" value="PFG21152.1"/>
    <property type="molecule type" value="Genomic_DNA"/>
</dbReference>
<gene>
    <name evidence="3" type="ORF">ATL40_2775</name>
</gene>
<evidence type="ECO:0000313" key="3">
    <source>
        <dbReference type="EMBL" id="PFG21152.1"/>
    </source>
</evidence>
<accession>A0A2A9D5C0</accession>
<protein>
    <recommendedName>
        <fullName evidence="1">Putative membrane protein insertion efficiency factor</fullName>
    </recommendedName>
</protein>
<dbReference type="Proteomes" id="UP000224915">
    <property type="component" value="Unassembled WGS sequence"/>
</dbReference>
<reference evidence="3 4" key="1">
    <citation type="submission" date="2017-10" db="EMBL/GenBank/DDBJ databases">
        <title>Sequencing the genomes of 1000 actinobacteria strains.</title>
        <authorList>
            <person name="Klenk H.-P."/>
        </authorList>
    </citation>
    <scope>NUCLEOTIDE SEQUENCE [LARGE SCALE GENOMIC DNA]</scope>
    <source>
        <strain evidence="3 4">DSM 21801</strain>
    </source>
</reference>
<evidence type="ECO:0000256" key="1">
    <source>
        <dbReference type="HAMAP-Rule" id="MF_00386"/>
    </source>
</evidence>
<dbReference type="InterPro" id="IPR002696">
    <property type="entry name" value="Membr_insert_effic_factor_YidD"/>
</dbReference>
<dbReference type="PANTHER" id="PTHR33383">
    <property type="entry name" value="MEMBRANE PROTEIN INSERTION EFFICIENCY FACTOR-RELATED"/>
    <property type="match status" value="1"/>
</dbReference>
<dbReference type="Pfam" id="PF01809">
    <property type="entry name" value="YidD"/>
    <property type="match status" value="1"/>
</dbReference>
<comment type="similarity">
    <text evidence="1">Belongs to the UPF0161 family.</text>
</comment>
<comment type="caution">
    <text evidence="3">The sequence shown here is derived from an EMBL/GenBank/DDBJ whole genome shotgun (WGS) entry which is preliminary data.</text>
</comment>
<keyword evidence="4" id="KW-1185">Reference proteome</keyword>
<dbReference type="OrthoDB" id="9801753at2"/>
<dbReference type="PANTHER" id="PTHR33383:SF1">
    <property type="entry name" value="MEMBRANE PROTEIN INSERTION EFFICIENCY FACTOR-RELATED"/>
    <property type="match status" value="1"/>
</dbReference>
<evidence type="ECO:0000256" key="2">
    <source>
        <dbReference type="SAM" id="MobiDB-lite"/>
    </source>
</evidence>
<dbReference type="NCBIfam" id="TIGR00278">
    <property type="entry name" value="membrane protein insertion efficiency factor YidD"/>
    <property type="match status" value="1"/>
</dbReference>
<dbReference type="SMART" id="SM01234">
    <property type="entry name" value="Haemolytic"/>
    <property type="match status" value="1"/>
</dbReference>
<dbReference type="HAMAP" id="MF_00386">
    <property type="entry name" value="UPF0161_YidD"/>
    <property type="match status" value="1"/>
</dbReference>
<keyword evidence="1" id="KW-1003">Cell membrane</keyword>
<dbReference type="AlphaFoldDB" id="A0A2A9D5C0"/>
<feature type="region of interest" description="Disordered" evidence="2">
    <location>
        <begin position="80"/>
        <end position="114"/>
    </location>
</feature>